<name>A0A820A5M3_9BILA</name>
<dbReference type="PANTHER" id="PTHR31640">
    <property type="entry name" value="TRANSMEMBRANE PROTEIN KIAA1109"/>
    <property type="match status" value="1"/>
</dbReference>
<dbReference type="PANTHER" id="PTHR31640:SF1">
    <property type="entry name" value="BRIDGE-LIKE LIPID TRANSFER PROTEIN FAMILY MEMBER 1"/>
    <property type="match status" value="1"/>
</dbReference>
<dbReference type="InterPro" id="IPR033616">
    <property type="entry name" value="BLTP1"/>
</dbReference>
<dbReference type="EMBL" id="CAJOBF010006175">
    <property type="protein sequence ID" value="CAF4198654.1"/>
    <property type="molecule type" value="Genomic_DNA"/>
</dbReference>
<dbReference type="GO" id="GO:0048488">
    <property type="term" value="P:synaptic vesicle endocytosis"/>
    <property type="evidence" value="ECO:0007669"/>
    <property type="project" value="TreeGrafter"/>
</dbReference>
<reference evidence="1" key="1">
    <citation type="submission" date="2021-02" db="EMBL/GenBank/DDBJ databases">
        <authorList>
            <person name="Nowell W R."/>
        </authorList>
    </citation>
    <scope>NUCLEOTIDE SEQUENCE</scope>
</reference>
<evidence type="ECO:0000313" key="3">
    <source>
        <dbReference type="Proteomes" id="UP000663866"/>
    </source>
</evidence>
<accession>A0A820A5M3</accession>
<evidence type="ECO:0000313" key="1">
    <source>
        <dbReference type="EMBL" id="CAF4187970.1"/>
    </source>
</evidence>
<dbReference type="GO" id="GO:0098793">
    <property type="term" value="C:presynapse"/>
    <property type="evidence" value="ECO:0007669"/>
    <property type="project" value="GOC"/>
</dbReference>
<sequence length="387" mass="44001">MENIDQNEDDERIKRLEYEHLHKIETLKRSQVPYESFKDELRSKVTTTPKLLQMNVNIVLSPSRATTNETGQRNISIWCDSNSDLLSHPTSIREDNVENRTTRLASQELSVFDDHCSVTTNTANEITSTPAVDLELNIQIQIASGSCNLYTHCDLISNSSFTIKNTSKQQQQAQTTIGSIVNINNIEYQVSRFYLPGVDVDVDAHYNSKHNNTINSALNKRASFYCHVMIQSPTSQITIHPLLLDFLEQTLEHVKLPREQEQMQTTNGQNSNNAHLNTMFLIGDQSSTASCPIDVVVSLFVFNHQFFYLHIYLLISWNVNFVCQLLIIPSSTTVENDSEQIIENSLGGLNIRPEQLQIRNALAASVQSVSFNVSRTRYTLIEREDDF</sequence>
<protein>
    <submittedName>
        <fullName evidence="1">Uncharacterized protein</fullName>
    </submittedName>
</protein>
<comment type="caution">
    <text evidence="1">The sequence shown here is derived from an EMBL/GenBank/DDBJ whole genome shotgun (WGS) entry which is preliminary data.</text>
</comment>
<gene>
    <name evidence="1" type="ORF">OVN521_LOCUS25668</name>
    <name evidence="2" type="ORF">UXM345_LOCUS27875</name>
</gene>
<dbReference type="Proteomes" id="UP000663842">
    <property type="component" value="Unassembled WGS sequence"/>
</dbReference>
<dbReference type="Proteomes" id="UP000663866">
    <property type="component" value="Unassembled WGS sequence"/>
</dbReference>
<keyword evidence="3" id="KW-1185">Reference proteome</keyword>
<dbReference type="EMBL" id="CAJOBG010006471">
    <property type="protein sequence ID" value="CAF4187970.1"/>
    <property type="molecule type" value="Genomic_DNA"/>
</dbReference>
<dbReference type="AlphaFoldDB" id="A0A820A5M3"/>
<organism evidence="1 3">
    <name type="scientific">Rotaria magnacalcarata</name>
    <dbReference type="NCBI Taxonomy" id="392030"/>
    <lineage>
        <taxon>Eukaryota</taxon>
        <taxon>Metazoa</taxon>
        <taxon>Spiralia</taxon>
        <taxon>Gnathifera</taxon>
        <taxon>Rotifera</taxon>
        <taxon>Eurotatoria</taxon>
        <taxon>Bdelloidea</taxon>
        <taxon>Philodinida</taxon>
        <taxon>Philodinidae</taxon>
        <taxon>Rotaria</taxon>
    </lineage>
</organism>
<evidence type="ECO:0000313" key="2">
    <source>
        <dbReference type="EMBL" id="CAF4198654.1"/>
    </source>
</evidence>
<proteinExistence type="predicted"/>